<keyword evidence="2" id="KW-1185">Reference proteome</keyword>
<organism evidence="1 2">
    <name type="scientific">Arthrospiribacter ruber</name>
    <dbReference type="NCBI Taxonomy" id="2487934"/>
    <lineage>
        <taxon>Bacteria</taxon>
        <taxon>Pseudomonadati</taxon>
        <taxon>Bacteroidota</taxon>
        <taxon>Cytophagia</taxon>
        <taxon>Cytophagales</taxon>
        <taxon>Cyclobacteriaceae</taxon>
        <taxon>Arthrospiribacter</taxon>
    </lineage>
</organism>
<accession>A0A951IVJ6</accession>
<reference evidence="1 2" key="1">
    <citation type="journal article" date="2020" name="Syst. Appl. Microbiol.">
        <title>Arthrospiribacter ruber gen. nov., sp. nov., a novel bacterium isolated from Arthrospira cultures.</title>
        <authorList>
            <person name="Waleron M."/>
            <person name="Misztak A."/>
            <person name="Waleron M.M."/>
            <person name="Furmaniak M."/>
            <person name="Mrozik A."/>
            <person name="Waleron K."/>
        </authorList>
    </citation>
    <scope>NUCLEOTIDE SEQUENCE [LARGE SCALE GENOMIC DNA]</scope>
    <source>
        <strain evidence="1 2">DPMB0001</strain>
    </source>
</reference>
<dbReference type="EMBL" id="RPHB01000002">
    <property type="protein sequence ID" value="MBW3466832.1"/>
    <property type="molecule type" value="Genomic_DNA"/>
</dbReference>
<gene>
    <name evidence="1" type="ORF">EGN73_03255</name>
</gene>
<proteinExistence type="predicted"/>
<protein>
    <submittedName>
        <fullName evidence="1">Uncharacterized protein</fullName>
    </submittedName>
</protein>
<sequence length="128" mass="14919">MVRSLFVISMAWMIILNSMVYSVICVNFQLNRSFITEMFCENKDIPMSQCNGQCFLNKQLDQATQDQESSWMDFRSDFNLFTLFSLDLELPRLCLAADFDHVGFLKNRAYQSYLRVLCRPPATASFLL</sequence>
<dbReference type="RefSeq" id="WP_219287048.1">
    <property type="nucleotide sequence ID" value="NZ_RPHB01000002.1"/>
</dbReference>
<dbReference type="AlphaFoldDB" id="A0A951IVJ6"/>
<name>A0A951IVJ6_9BACT</name>
<evidence type="ECO:0000313" key="2">
    <source>
        <dbReference type="Proteomes" id="UP000727490"/>
    </source>
</evidence>
<evidence type="ECO:0000313" key="1">
    <source>
        <dbReference type="EMBL" id="MBW3466832.1"/>
    </source>
</evidence>
<dbReference type="Proteomes" id="UP000727490">
    <property type="component" value="Unassembled WGS sequence"/>
</dbReference>
<comment type="caution">
    <text evidence="1">The sequence shown here is derived from an EMBL/GenBank/DDBJ whole genome shotgun (WGS) entry which is preliminary data.</text>
</comment>